<evidence type="ECO:0000313" key="7">
    <source>
        <dbReference type="EMBL" id="GIJ88140.1"/>
    </source>
</evidence>
<dbReference type="GeneID" id="67005667"/>
<reference evidence="7 8" key="1">
    <citation type="submission" date="2018-10" db="EMBL/GenBank/DDBJ databases">
        <title>Pan-genome distribution and transcriptional activeness of fungal secondary metabolism genes in Aspergillus section Fumigati.</title>
        <authorList>
            <person name="Takahashi H."/>
            <person name="Umemura M."/>
            <person name="Ninomiya A."/>
            <person name="Kusuya Y."/>
            <person name="Urayama S."/>
            <person name="Shimizu M."/>
            <person name="Watanabe A."/>
            <person name="Kamei K."/>
            <person name="Yaguchi T."/>
            <person name="Hagiwara D."/>
        </authorList>
    </citation>
    <scope>NUCLEOTIDE SEQUENCE [LARGE SCALE GENOMIC DNA]</scope>
    <source>
        <strain evidence="7 8">IFM 55266</strain>
    </source>
</reference>
<dbReference type="InterPro" id="IPR050613">
    <property type="entry name" value="Sec_Metabolite_Reg"/>
</dbReference>
<evidence type="ECO:0000256" key="1">
    <source>
        <dbReference type="ARBA" id="ARBA00004123"/>
    </source>
</evidence>
<organism evidence="7 8">
    <name type="scientific">Aspergillus pseudoviridinutans</name>
    <dbReference type="NCBI Taxonomy" id="1517512"/>
    <lineage>
        <taxon>Eukaryota</taxon>
        <taxon>Fungi</taxon>
        <taxon>Dikarya</taxon>
        <taxon>Ascomycota</taxon>
        <taxon>Pezizomycotina</taxon>
        <taxon>Eurotiomycetes</taxon>
        <taxon>Eurotiomycetidae</taxon>
        <taxon>Eurotiales</taxon>
        <taxon>Aspergillaceae</taxon>
        <taxon>Aspergillus</taxon>
        <taxon>Aspergillus subgen. Fumigati</taxon>
    </lineage>
</organism>
<dbReference type="OrthoDB" id="3989227at2759"/>
<evidence type="ECO:0000256" key="5">
    <source>
        <dbReference type="ARBA" id="ARBA00023242"/>
    </source>
</evidence>
<keyword evidence="5" id="KW-0539">Nucleus</keyword>
<keyword evidence="3" id="KW-0805">Transcription regulation</keyword>
<dbReference type="EMBL" id="BHVY01000004">
    <property type="protein sequence ID" value="GIJ88140.1"/>
    <property type="molecule type" value="Genomic_DNA"/>
</dbReference>
<dbReference type="GO" id="GO:0003677">
    <property type="term" value="F:DNA binding"/>
    <property type="evidence" value="ECO:0007669"/>
    <property type="project" value="InterPro"/>
</dbReference>
<comment type="subcellular location">
    <subcellularLocation>
        <location evidence="1">Nucleus</location>
    </subcellularLocation>
</comment>
<dbReference type="GO" id="GO:0008270">
    <property type="term" value="F:zinc ion binding"/>
    <property type="evidence" value="ECO:0007669"/>
    <property type="project" value="InterPro"/>
</dbReference>
<dbReference type="InterPro" id="IPR007219">
    <property type="entry name" value="XnlR_reg_dom"/>
</dbReference>
<dbReference type="GO" id="GO:0005634">
    <property type="term" value="C:nucleus"/>
    <property type="evidence" value="ECO:0007669"/>
    <property type="project" value="UniProtKB-SubCell"/>
</dbReference>
<accession>A0A9P3BF24</accession>
<evidence type="ECO:0000256" key="4">
    <source>
        <dbReference type="ARBA" id="ARBA00023163"/>
    </source>
</evidence>
<name>A0A9P3BF24_9EURO</name>
<keyword evidence="4" id="KW-0804">Transcription</keyword>
<sequence>MAPEQCLRRLGVDHGTLVKRYRFAVEQALARAGFLQTHKLMVLQAAVLFLTCACHPNDAQFVWTMIAVVTEMRRRLWWYIYLLHVQSSEYQATSPQIREGDYDTRLPLNLNDDDWSSDLVEPPQEKVGFTDMTLTLVRCQILISNRKLMQMAATRVDGHKEIFKNRNLVIEESRQLLDERYLQFCDLSIPIHWVAATIARVALARLWLVSHFSLLTAEGFDATLWPDRCEVLVLTAIEVLDFVYLLETHQHTAKWSWLFQGYVQWQAFAFVLSELCERPTSSLSDRAWMVVDRVYERWNGPVCHREGLIMRPLQRLMDRAAAIRDHQLRPPGSTLPVESNIPDPVMVSSSQNLEQYHLDSLAVESASLGIFRDALMDVSLYQCDGKYTALPQHAL</sequence>
<proteinExistence type="predicted"/>
<evidence type="ECO:0000259" key="6">
    <source>
        <dbReference type="Pfam" id="PF04082"/>
    </source>
</evidence>
<evidence type="ECO:0000256" key="2">
    <source>
        <dbReference type="ARBA" id="ARBA00022723"/>
    </source>
</evidence>
<keyword evidence="8" id="KW-1185">Reference proteome</keyword>
<feature type="domain" description="Xylanolytic transcriptional activator regulatory" evidence="6">
    <location>
        <begin position="63"/>
        <end position="123"/>
    </location>
</feature>
<dbReference type="RefSeq" id="XP_043158886.1">
    <property type="nucleotide sequence ID" value="XM_043302951.1"/>
</dbReference>
<dbReference type="Pfam" id="PF04082">
    <property type="entry name" value="Fungal_trans"/>
    <property type="match status" value="1"/>
</dbReference>
<dbReference type="AlphaFoldDB" id="A0A9P3BF24"/>
<evidence type="ECO:0000256" key="3">
    <source>
        <dbReference type="ARBA" id="ARBA00023015"/>
    </source>
</evidence>
<dbReference type="PANTHER" id="PTHR31001">
    <property type="entry name" value="UNCHARACTERIZED TRANSCRIPTIONAL REGULATORY PROTEIN"/>
    <property type="match status" value="1"/>
</dbReference>
<dbReference type="GO" id="GO:0006351">
    <property type="term" value="P:DNA-templated transcription"/>
    <property type="evidence" value="ECO:0007669"/>
    <property type="project" value="InterPro"/>
</dbReference>
<gene>
    <name evidence="7" type="ORF">Asppvi_007057</name>
</gene>
<comment type="caution">
    <text evidence="7">The sequence shown here is derived from an EMBL/GenBank/DDBJ whole genome shotgun (WGS) entry which is preliminary data.</text>
</comment>
<keyword evidence="2" id="KW-0479">Metal-binding</keyword>
<dbReference type="Proteomes" id="UP001043456">
    <property type="component" value="Unassembled WGS sequence"/>
</dbReference>
<dbReference type="CDD" id="cd12148">
    <property type="entry name" value="fungal_TF_MHR"/>
    <property type="match status" value="1"/>
</dbReference>
<evidence type="ECO:0000313" key="8">
    <source>
        <dbReference type="Proteomes" id="UP001043456"/>
    </source>
</evidence>
<dbReference type="PANTHER" id="PTHR31001:SF50">
    <property type="entry name" value="ZN(II)2CYS6 TRANSCRIPTION FACTOR (EUROFUNG)"/>
    <property type="match status" value="1"/>
</dbReference>
<protein>
    <recommendedName>
        <fullName evidence="6">Xylanolytic transcriptional activator regulatory domain-containing protein</fullName>
    </recommendedName>
</protein>